<dbReference type="PANTHER" id="PTHR11740:SF38">
    <property type="entry name" value="CASEIN KINASE II SUBUNIT BETA"/>
    <property type="match status" value="1"/>
</dbReference>
<dbReference type="SUPFAM" id="SSF57798">
    <property type="entry name" value="Casein kinase II beta subunit"/>
    <property type="match status" value="1"/>
</dbReference>
<evidence type="ECO:0000313" key="4">
    <source>
        <dbReference type="EMBL" id="CAE0369458.1"/>
    </source>
</evidence>
<dbReference type="SMART" id="SM01085">
    <property type="entry name" value="CK_II_beta"/>
    <property type="match status" value="1"/>
</dbReference>
<evidence type="ECO:0000256" key="2">
    <source>
        <dbReference type="RuleBase" id="RU361268"/>
    </source>
</evidence>
<proteinExistence type="inferred from homology"/>
<feature type="region of interest" description="Disordered" evidence="3">
    <location>
        <begin position="255"/>
        <end position="301"/>
    </location>
</feature>
<comment type="similarity">
    <text evidence="1 2">Belongs to the casein kinase 2 subunit beta family.</text>
</comment>
<dbReference type="FunFam" id="1.10.1820.10:FF:000005">
    <property type="entry name" value="Casein kinase II subunit beta"/>
    <property type="match status" value="1"/>
</dbReference>
<comment type="subunit">
    <text evidence="2">Tetramer of two alpha and two beta subunits.</text>
</comment>
<evidence type="ECO:0000256" key="3">
    <source>
        <dbReference type="SAM" id="MobiDB-lite"/>
    </source>
</evidence>
<dbReference type="PRINTS" id="PR00472">
    <property type="entry name" value="CASNKINASEII"/>
</dbReference>
<dbReference type="EMBL" id="HBIJ01015283">
    <property type="protein sequence ID" value="CAE0369458.1"/>
    <property type="molecule type" value="Transcribed_RNA"/>
</dbReference>
<dbReference type="AlphaFoldDB" id="A0A7S3K107"/>
<dbReference type="GO" id="GO:0005956">
    <property type="term" value="C:protein kinase CK2 complex"/>
    <property type="evidence" value="ECO:0007669"/>
    <property type="project" value="UniProtKB-UniRule"/>
</dbReference>
<dbReference type="FunFam" id="2.20.25.20:FF:000001">
    <property type="entry name" value="Casein kinase II subunit beta"/>
    <property type="match status" value="1"/>
</dbReference>
<reference evidence="4" key="1">
    <citation type="submission" date="2021-01" db="EMBL/GenBank/DDBJ databases">
        <authorList>
            <person name="Corre E."/>
            <person name="Pelletier E."/>
            <person name="Niang G."/>
            <person name="Scheremetjew M."/>
            <person name="Finn R."/>
            <person name="Kale V."/>
            <person name="Holt S."/>
            <person name="Cochrane G."/>
            <person name="Meng A."/>
            <person name="Brown T."/>
            <person name="Cohen L."/>
        </authorList>
    </citation>
    <scope>NUCLEOTIDE SEQUENCE</scope>
    <source>
        <strain evidence="4">CCMP1510</strain>
    </source>
</reference>
<dbReference type="InterPro" id="IPR016149">
    <property type="entry name" value="Casein_kin_II_reg-sub_N"/>
</dbReference>
<dbReference type="PANTHER" id="PTHR11740">
    <property type="entry name" value="CASEIN KINASE II SUBUNIT BETA"/>
    <property type="match status" value="1"/>
</dbReference>
<dbReference type="GO" id="GO:0019887">
    <property type="term" value="F:protein kinase regulator activity"/>
    <property type="evidence" value="ECO:0007669"/>
    <property type="project" value="InterPro"/>
</dbReference>
<name>A0A7S3K107_9STRA</name>
<gene>
    <name evidence="4" type="ORF">ALAG00032_LOCUS10221</name>
</gene>
<dbReference type="InterPro" id="IPR000704">
    <property type="entry name" value="Casein_kinase_II_reg-sub"/>
</dbReference>
<protein>
    <recommendedName>
        <fullName evidence="2">Casein kinase II subunit beta</fullName>
        <shortName evidence="2">CK II beta</shortName>
    </recommendedName>
</protein>
<dbReference type="InterPro" id="IPR035991">
    <property type="entry name" value="Casein_kinase_II_beta-like"/>
</dbReference>
<organism evidence="4">
    <name type="scientific">Aureoumbra lagunensis</name>
    <dbReference type="NCBI Taxonomy" id="44058"/>
    <lineage>
        <taxon>Eukaryota</taxon>
        <taxon>Sar</taxon>
        <taxon>Stramenopiles</taxon>
        <taxon>Ochrophyta</taxon>
        <taxon>Pelagophyceae</taxon>
        <taxon>Pelagomonadales</taxon>
        <taxon>Aureoumbra</taxon>
    </lineage>
</organism>
<sequence>MQGHHSPPSGQHLSGALLPGDEMEEEEIDEALSGSDDDESSWIAWFLSLRGNEFFCEVDEDYIQDDFNLTGLSPLVPYYDYALDMILDVELNTEEALADEQQELVESAAEMLYGLIHARFILTNRGMQTMYEKYTSATFGRCPRAFCCGQPVLPLGRSDLPRNFTVHVFCPMCRDIYIPRSTRAASIDGAYFGTTFSHLFLMTFPEHIPSRPIQTYVPRIFGFRIHSFSHYHGTDRQQEAAYLERRQKGTYTNTIKRGDANKSSHQIKQGTIPPQPRDRPNHSSPNNFRSSYTPFLPTPAVQPSAVGEASISFAPQSFDEDPSLAVEEISELLDATKIQQSSINR</sequence>
<evidence type="ECO:0000256" key="1">
    <source>
        <dbReference type="ARBA" id="ARBA00006941"/>
    </source>
</evidence>
<dbReference type="Gene3D" id="2.20.25.20">
    <property type="match status" value="1"/>
</dbReference>
<dbReference type="Pfam" id="PF01214">
    <property type="entry name" value="CK_II_beta"/>
    <property type="match status" value="1"/>
</dbReference>
<accession>A0A7S3K107</accession>
<dbReference type="GO" id="GO:0005737">
    <property type="term" value="C:cytoplasm"/>
    <property type="evidence" value="ECO:0007669"/>
    <property type="project" value="TreeGrafter"/>
</dbReference>
<dbReference type="Gene3D" id="1.10.1820.10">
    <property type="entry name" value="protein kinase ck2 holoenzyme, chain C, domain 1"/>
    <property type="match status" value="1"/>
</dbReference>
<feature type="compositionally biased region" description="Polar residues" evidence="3">
    <location>
        <begin position="282"/>
        <end position="293"/>
    </location>
</feature>